<keyword evidence="4 8" id="KW-0136">Cellulose degradation</keyword>
<dbReference type="Gene3D" id="2.60.40.290">
    <property type="match status" value="1"/>
</dbReference>
<dbReference type="InterPro" id="IPR008965">
    <property type="entry name" value="CBM2/CBM3_carb-bd_dom_sf"/>
</dbReference>
<evidence type="ECO:0000256" key="9">
    <source>
        <dbReference type="SAM" id="MobiDB-lite"/>
    </source>
</evidence>
<protein>
    <recommendedName>
        <fullName evidence="8">Endoglucanase</fullName>
        <ecNumber evidence="8">3.2.1.4</ecNumber>
    </recommendedName>
</protein>
<feature type="signal peptide" evidence="10">
    <location>
        <begin position="1"/>
        <end position="30"/>
    </location>
</feature>
<feature type="compositionally biased region" description="Pro residues" evidence="9">
    <location>
        <begin position="154"/>
        <end position="172"/>
    </location>
</feature>
<sequence length="522" mass="54950">MKRRHVLLAGAATALIGVPAVLVLPTTASAAAGCSVTYTNTSAWQSSPTSGSFNTTIAITNLGDPVSHWTLTFTMPTGHTRTGGWNATYTGTTTVSATDIGWNGAIGTNQTNTSVGLQGDWTRSTAGPTPPSPFPQPTNFALNGVACTGGTGPSPTPTTPRPTTPGPTPTTPTPTISPSNPPGGAAPALRVSGNKLQTAAGKTYRLLGVNRSSAEFACVQGKGMWDSPTPDQASVDAMKAWNIHAVRIPLNEDCWLGTVGTPSGATYQQAVKDYVNLLVANGINPIVEMHWNHGSYTGTSSACTDVNATCQKPMPDAQYAPTFWTQLATMFKGNNAVVFDLFNEPYPDAANNWTDAAAAWKCLRDGGTCTGIGYQVAGMQSLVNAVRATGATNVIMVAGLTWTNDLTQWLAYKPNDPTGNLMASWHTYNFNACVTTSCWDSQIGAVAKQVPVTAGEIGQNTCAHDYIDQVMDWADRNGVGYLAWTWNPWGCSQGNVLITDYTGNPTATFGQGFKAHLLTQNP</sequence>
<proteinExistence type="inferred from homology"/>
<evidence type="ECO:0000256" key="8">
    <source>
        <dbReference type="RuleBase" id="RU361153"/>
    </source>
</evidence>
<keyword evidence="7 8" id="KW-0624">Polysaccharide degradation</keyword>
<dbReference type="InterPro" id="IPR001547">
    <property type="entry name" value="Glyco_hydro_5"/>
</dbReference>
<dbReference type="SUPFAM" id="SSF51445">
    <property type="entry name" value="(Trans)glycosidases"/>
    <property type="match status" value="1"/>
</dbReference>
<feature type="region of interest" description="Disordered" evidence="9">
    <location>
        <begin position="111"/>
        <end position="188"/>
    </location>
</feature>
<evidence type="ECO:0000256" key="10">
    <source>
        <dbReference type="SAM" id="SignalP"/>
    </source>
</evidence>
<dbReference type="InterPro" id="IPR012291">
    <property type="entry name" value="CBM2_carb-bd_dom_sf"/>
</dbReference>
<evidence type="ECO:0000256" key="4">
    <source>
        <dbReference type="ARBA" id="ARBA00023001"/>
    </source>
</evidence>
<dbReference type="Gene3D" id="3.20.20.80">
    <property type="entry name" value="Glycosidases"/>
    <property type="match status" value="1"/>
</dbReference>
<comment type="similarity">
    <text evidence="8">Belongs to the glycosyl hydrolase 5 (cellulase A) family.</text>
</comment>
<reference evidence="13" key="1">
    <citation type="journal article" date="2019" name="Int. J. Syst. Evol. Microbiol.">
        <title>The Global Catalogue of Microorganisms (GCM) 10K type strain sequencing project: providing services to taxonomists for standard genome sequencing and annotation.</title>
        <authorList>
            <consortium name="The Broad Institute Genomics Platform"/>
            <consortium name="The Broad Institute Genome Sequencing Center for Infectious Disease"/>
            <person name="Wu L."/>
            <person name="Ma J."/>
        </authorList>
    </citation>
    <scope>NUCLEOTIDE SEQUENCE [LARGE SCALE GENOMIC DNA]</scope>
    <source>
        <strain evidence="13">2902at01</strain>
    </source>
</reference>
<feature type="compositionally biased region" description="Low complexity" evidence="9">
    <location>
        <begin position="173"/>
        <end position="188"/>
    </location>
</feature>
<evidence type="ECO:0000256" key="7">
    <source>
        <dbReference type="ARBA" id="ARBA00023326"/>
    </source>
</evidence>
<keyword evidence="5 8" id="KW-0119">Carbohydrate metabolism</keyword>
<gene>
    <name evidence="12" type="ORF">ACFOX0_07810</name>
</gene>
<evidence type="ECO:0000256" key="2">
    <source>
        <dbReference type="ARBA" id="ARBA00022729"/>
    </source>
</evidence>
<comment type="caution">
    <text evidence="12">The sequence shown here is derived from an EMBL/GenBank/DDBJ whole genome shotgun (WGS) entry which is preliminary data.</text>
</comment>
<dbReference type="Pfam" id="PF00150">
    <property type="entry name" value="Cellulase"/>
    <property type="match status" value="1"/>
</dbReference>
<evidence type="ECO:0000256" key="1">
    <source>
        <dbReference type="ARBA" id="ARBA00000966"/>
    </source>
</evidence>
<keyword evidence="6 8" id="KW-0326">Glycosidase</keyword>
<feature type="chain" id="PRO_5046910074" description="Endoglucanase" evidence="10">
    <location>
        <begin position="31"/>
        <end position="522"/>
    </location>
</feature>
<comment type="catalytic activity">
    <reaction evidence="1 8">
        <text>Endohydrolysis of (1-&gt;4)-beta-D-glucosidic linkages in cellulose, lichenin and cereal beta-D-glucans.</text>
        <dbReference type="EC" id="3.2.1.4"/>
    </reaction>
</comment>
<evidence type="ECO:0000313" key="12">
    <source>
        <dbReference type="EMBL" id="MFC4105839.1"/>
    </source>
</evidence>
<feature type="compositionally biased region" description="Polar residues" evidence="9">
    <location>
        <begin position="111"/>
        <end position="127"/>
    </location>
</feature>
<dbReference type="PROSITE" id="PS00659">
    <property type="entry name" value="GLYCOSYL_HYDROL_F5"/>
    <property type="match status" value="1"/>
</dbReference>
<evidence type="ECO:0000259" key="11">
    <source>
        <dbReference type="PROSITE" id="PS51173"/>
    </source>
</evidence>
<evidence type="ECO:0000256" key="3">
    <source>
        <dbReference type="ARBA" id="ARBA00022801"/>
    </source>
</evidence>
<dbReference type="PANTHER" id="PTHR34142:SF1">
    <property type="entry name" value="GLYCOSIDE HYDROLASE FAMILY 5 DOMAIN-CONTAINING PROTEIN"/>
    <property type="match status" value="1"/>
</dbReference>
<dbReference type="PROSITE" id="PS51257">
    <property type="entry name" value="PROKAR_LIPOPROTEIN"/>
    <property type="match status" value="1"/>
</dbReference>
<organism evidence="12 13">
    <name type="scientific">Micromonospora zhanjiangensis</name>
    <dbReference type="NCBI Taxonomy" id="1522057"/>
    <lineage>
        <taxon>Bacteria</taxon>
        <taxon>Bacillati</taxon>
        <taxon>Actinomycetota</taxon>
        <taxon>Actinomycetes</taxon>
        <taxon>Micromonosporales</taxon>
        <taxon>Micromonosporaceae</taxon>
        <taxon>Micromonospora</taxon>
    </lineage>
</organism>
<dbReference type="RefSeq" id="WP_377543155.1">
    <property type="nucleotide sequence ID" value="NZ_JBHSBN010000004.1"/>
</dbReference>
<dbReference type="SUPFAM" id="SSF49384">
    <property type="entry name" value="Carbohydrate-binding domain"/>
    <property type="match status" value="1"/>
</dbReference>
<name>A0ABV8KIK7_9ACTN</name>
<dbReference type="EMBL" id="JBHSBN010000004">
    <property type="protein sequence ID" value="MFC4105839.1"/>
    <property type="molecule type" value="Genomic_DNA"/>
</dbReference>
<evidence type="ECO:0000256" key="6">
    <source>
        <dbReference type="ARBA" id="ARBA00023295"/>
    </source>
</evidence>
<evidence type="ECO:0000256" key="5">
    <source>
        <dbReference type="ARBA" id="ARBA00023277"/>
    </source>
</evidence>
<dbReference type="Proteomes" id="UP001595868">
    <property type="component" value="Unassembled WGS sequence"/>
</dbReference>
<keyword evidence="13" id="KW-1185">Reference proteome</keyword>
<dbReference type="InterPro" id="IPR001919">
    <property type="entry name" value="CBD2"/>
</dbReference>
<keyword evidence="2 10" id="KW-0732">Signal</keyword>
<dbReference type="PROSITE" id="PS51173">
    <property type="entry name" value="CBM2"/>
    <property type="match status" value="1"/>
</dbReference>
<dbReference type="PANTHER" id="PTHR34142">
    <property type="entry name" value="ENDO-BETA-1,4-GLUCANASE A"/>
    <property type="match status" value="1"/>
</dbReference>
<dbReference type="EC" id="3.2.1.4" evidence="8"/>
<dbReference type="InterPro" id="IPR018087">
    <property type="entry name" value="Glyco_hydro_5_CS"/>
</dbReference>
<accession>A0ABV8KIK7</accession>
<evidence type="ECO:0000313" key="13">
    <source>
        <dbReference type="Proteomes" id="UP001595868"/>
    </source>
</evidence>
<dbReference type="InterPro" id="IPR017853">
    <property type="entry name" value="GH"/>
</dbReference>
<feature type="domain" description="CBM2" evidence="11">
    <location>
        <begin position="27"/>
        <end position="150"/>
    </location>
</feature>
<dbReference type="Pfam" id="PF00553">
    <property type="entry name" value="CBM_2"/>
    <property type="match status" value="1"/>
</dbReference>
<keyword evidence="3 8" id="KW-0378">Hydrolase</keyword>
<dbReference type="SMART" id="SM00637">
    <property type="entry name" value="CBD_II"/>
    <property type="match status" value="1"/>
</dbReference>